<evidence type="ECO:0000313" key="2">
    <source>
        <dbReference type="EMBL" id="KAJ3552163.1"/>
    </source>
</evidence>
<keyword evidence="3" id="KW-1185">Reference proteome</keyword>
<name>A0A9W8TH82_9PEZI</name>
<organism evidence="2 3">
    <name type="scientific">Xylaria arbuscula</name>
    <dbReference type="NCBI Taxonomy" id="114810"/>
    <lineage>
        <taxon>Eukaryota</taxon>
        <taxon>Fungi</taxon>
        <taxon>Dikarya</taxon>
        <taxon>Ascomycota</taxon>
        <taxon>Pezizomycotina</taxon>
        <taxon>Sordariomycetes</taxon>
        <taxon>Xylariomycetidae</taxon>
        <taxon>Xylariales</taxon>
        <taxon>Xylariaceae</taxon>
        <taxon>Xylaria</taxon>
    </lineage>
</organism>
<evidence type="ECO:0000256" key="1">
    <source>
        <dbReference type="SAM" id="MobiDB-lite"/>
    </source>
</evidence>
<gene>
    <name evidence="2" type="ORF">NPX13_g11178</name>
</gene>
<dbReference type="EMBL" id="JANPWZ010003550">
    <property type="protein sequence ID" value="KAJ3552163.1"/>
    <property type="molecule type" value="Genomic_DNA"/>
</dbReference>
<comment type="caution">
    <text evidence="2">The sequence shown here is derived from an EMBL/GenBank/DDBJ whole genome shotgun (WGS) entry which is preliminary data.</text>
</comment>
<accession>A0A9W8TH82</accession>
<reference evidence="2" key="1">
    <citation type="submission" date="2022-07" db="EMBL/GenBank/DDBJ databases">
        <title>Genome Sequence of Xylaria arbuscula.</title>
        <authorList>
            <person name="Buettner E."/>
        </authorList>
    </citation>
    <scope>NUCLEOTIDE SEQUENCE</scope>
    <source>
        <strain evidence="2">VT107</strain>
    </source>
</reference>
<feature type="compositionally biased region" description="Basic and acidic residues" evidence="1">
    <location>
        <begin position="35"/>
        <end position="56"/>
    </location>
</feature>
<proteinExistence type="predicted"/>
<feature type="region of interest" description="Disordered" evidence="1">
    <location>
        <begin position="1"/>
        <end position="56"/>
    </location>
</feature>
<dbReference type="AlphaFoldDB" id="A0A9W8TH82"/>
<sequence>MAVLSDGQDEGDEKVAPEGAEDEPSQGSVVLGDDVALRARDDGGEGEKEGGEEEPFARMRDRVAEIVAV</sequence>
<protein>
    <submittedName>
        <fullName evidence="2">Uncharacterized protein</fullName>
    </submittedName>
</protein>
<dbReference type="Proteomes" id="UP001148614">
    <property type="component" value="Unassembled WGS sequence"/>
</dbReference>
<evidence type="ECO:0000313" key="3">
    <source>
        <dbReference type="Proteomes" id="UP001148614"/>
    </source>
</evidence>